<accession>A0ABR1DT32</accession>
<reference evidence="1 2" key="1">
    <citation type="submission" date="2023-08" db="EMBL/GenBank/DDBJ databases">
        <title>A Necator americanus chromosomal reference genome.</title>
        <authorList>
            <person name="Ilik V."/>
            <person name="Petrzelkova K.J."/>
            <person name="Pardy F."/>
            <person name="Fuh T."/>
            <person name="Niatou-Singa F.S."/>
            <person name="Gouil Q."/>
            <person name="Baker L."/>
            <person name="Ritchie M.E."/>
            <person name="Jex A.R."/>
            <person name="Gazzola D."/>
            <person name="Li H."/>
            <person name="Toshio Fujiwara R."/>
            <person name="Zhan B."/>
            <person name="Aroian R.V."/>
            <person name="Pafco B."/>
            <person name="Schwarz E.M."/>
        </authorList>
    </citation>
    <scope>NUCLEOTIDE SEQUENCE [LARGE SCALE GENOMIC DNA]</scope>
    <source>
        <strain evidence="1 2">Aroian</strain>
        <tissue evidence="1">Whole animal</tissue>
    </source>
</reference>
<name>A0ABR1DT32_NECAM</name>
<evidence type="ECO:0000313" key="2">
    <source>
        <dbReference type="Proteomes" id="UP001303046"/>
    </source>
</evidence>
<protein>
    <submittedName>
        <fullName evidence="1">Uncharacterized protein</fullName>
    </submittedName>
</protein>
<dbReference type="Proteomes" id="UP001303046">
    <property type="component" value="Unassembled WGS sequence"/>
</dbReference>
<gene>
    <name evidence="1" type="primary">Necator_chrV.g17440</name>
    <name evidence="1" type="ORF">RB195_012650</name>
</gene>
<sequence length="109" mass="12426">MFCEEPLIDFWFDPGLLGAVKYVMCLDEVIWFQLLNCYELAVPNRRLLMGRRRTATGSAILPCSEKSSVHGCQVQWPERDRPATIASSLFIICSMLPRNAVPGHRDQLK</sequence>
<proteinExistence type="predicted"/>
<organism evidence="1 2">
    <name type="scientific">Necator americanus</name>
    <name type="common">Human hookworm</name>
    <dbReference type="NCBI Taxonomy" id="51031"/>
    <lineage>
        <taxon>Eukaryota</taxon>
        <taxon>Metazoa</taxon>
        <taxon>Ecdysozoa</taxon>
        <taxon>Nematoda</taxon>
        <taxon>Chromadorea</taxon>
        <taxon>Rhabditida</taxon>
        <taxon>Rhabditina</taxon>
        <taxon>Rhabditomorpha</taxon>
        <taxon>Strongyloidea</taxon>
        <taxon>Ancylostomatidae</taxon>
        <taxon>Bunostominae</taxon>
        <taxon>Necator</taxon>
    </lineage>
</organism>
<evidence type="ECO:0000313" key="1">
    <source>
        <dbReference type="EMBL" id="KAK6753180.1"/>
    </source>
</evidence>
<comment type="caution">
    <text evidence="1">The sequence shown here is derived from an EMBL/GenBank/DDBJ whole genome shotgun (WGS) entry which is preliminary data.</text>
</comment>
<dbReference type="EMBL" id="JAVFWL010000005">
    <property type="protein sequence ID" value="KAK6753180.1"/>
    <property type="molecule type" value="Genomic_DNA"/>
</dbReference>
<keyword evidence="2" id="KW-1185">Reference proteome</keyword>